<dbReference type="Pfam" id="PF13540">
    <property type="entry name" value="RCC1_2"/>
    <property type="match status" value="2"/>
</dbReference>
<dbReference type="Proteomes" id="UP001611383">
    <property type="component" value="Chromosome"/>
</dbReference>
<dbReference type="PROSITE" id="PS51257">
    <property type="entry name" value="PROKAR_LIPOPROTEIN"/>
    <property type="match status" value="1"/>
</dbReference>
<dbReference type="EMBL" id="CP043494">
    <property type="protein sequence ID" value="WNG48791.1"/>
    <property type="molecule type" value="Genomic_DNA"/>
</dbReference>
<dbReference type="InterPro" id="IPR000408">
    <property type="entry name" value="Reg_chr_condens"/>
</dbReference>
<dbReference type="RefSeq" id="WP_395806448.1">
    <property type="nucleotide sequence ID" value="NZ_CP043494.1"/>
</dbReference>
<reference evidence="1 2" key="1">
    <citation type="submission" date="2019-08" db="EMBL/GenBank/DDBJ databases">
        <title>Archangium and Cystobacter genomes.</title>
        <authorList>
            <person name="Chen I.-C.K."/>
            <person name="Wielgoss S."/>
        </authorList>
    </citation>
    <scope>NUCLEOTIDE SEQUENCE [LARGE SCALE GENOMIC DNA]</scope>
    <source>
        <strain evidence="1 2">Cbm 6</strain>
    </source>
</reference>
<evidence type="ECO:0008006" key="3">
    <source>
        <dbReference type="Google" id="ProtNLM"/>
    </source>
</evidence>
<sequence length="334" mass="33931">MRMSMNAAARGCLGVMLGSALVVGCGGQGENAEQSPSAVGQVERAVTRSVPMQVTALSGVQKVLAGNSNVFAQTSDGKRWGWGYDYFGQVGAAGSSPGGYSVPVELQPSLSTTVGFGGGALHTMFLLNDGSVIRRGLDNFGQVGSFSISGTAIAAGTLHSVVLKSDGTVWAWGSNLGKQLGYVGDFSLVPKKVPALSPAKAIVAGANFVVALKTDGTVWSTGGTNPTWQVMGLPATATITSIAAGQDFAMAVDSVGSVWRWGINMYGQLGNCTNTDSLTTAVRVASSCNGGSPTAHLSNVASVAAASFSGFAVLGDGSLWSWGYDEGILGTNNQ</sequence>
<proteinExistence type="predicted"/>
<dbReference type="PROSITE" id="PS00626">
    <property type="entry name" value="RCC1_2"/>
    <property type="match status" value="1"/>
</dbReference>
<dbReference type="InterPro" id="IPR051553">
    <property type="entry name" value="Ran_GTPase-activating"/>
</dbReference>
<dbReference type="PANTHER" id="PTHR45982">
    <property type="entry name" value="REGULATOR OF CHROMOSOME CONDENSATION"/>
    <property type="match status" value="1"/>
</dbReference>
<keyword evidence="2" id="KW-1185">Reference proteome</keyword>
<protein>
    <recommendedName>
        <fullName evidence="3">BNR repeat domain protein</fullName>
    </recommendedName>
</protein>
<evidence type="ECO:0000313" key="2">
    <source>
        <dbReference type="Proteomes" id="UP001611383"/>
    </source>
</evidence>
<evidence type="ECO:0000313" key="1">
    <source>
        <dbReference type="EMBL" id="WNG48791.1"/>
    </source>
</evidence>
<dbReference type="PANTHER" id="PTHR45982:SF1">
    <property type="entry name" value="REGULATOR OF CHROMOSOME CONDENSATION"/>
    <property type="match status" value="1"/>
</dbReference>
<dbReference type="SUPFAM" id="SSF50985">
    <property type="entry name" value="RCC1/BLIP-II"/>
    <property type="match status" value="1"/>
</dbReference>
<dbReference type="InterPro" id="IPR009091">
    <property type="entry name" value="RCC1/BLIP-II"/>
</dbReference>
<organism evidence="1 2">
    <name type="scientific">Archangium minus</name>
    <dbReference type="NCBI Taxonomy" id="83450"/>
    <lineage>
        <taxon>Bacteria</taxon>
        <taxon>Pseudomonadati</taxon>
        <taxon>Myxococcota</taxon>
        <taxon>Myxococcia</taxon>
        <taxon>Myxococcales</taxon>
        <taxon>Cystobacterineae</taxon>
        <taxon>Archangiaceae</taxon>
        <taxon>Archangium</taxon>
    </lineage>
</organism>
<dbReference type="PROSITE" id="PS50012">
    <property type="entry name" value="RCC1_3"/>
    <property type="match status" value="3"/>
</dbReference>
<accession>A0ABY9X082</accession>
<dbReference type="Gene3D" id="2.130.10.30">
    <property type="entry name" value="Regulator of chromosome condensation 1/beta-lactamase-inhibitor protein II"/>
    <property type="match status" value="2"/>
</dbReference>
<gene>
    <name evidence="1" type="ORF">F0U60_35255</name>
</gene>
<name>A0ABY9X082_9BACT</name>